<dbReference type="OrthoDB" id="196847at2759"/>
<dbReference type="AlphaFoldDB" id="A0A9W6BSS6"/>
<dbReference type="Gene3D" id="3.10.490.10">
    <property type="entry name" value="Gamma-glutamyl cyclotransferase-like"/>
    <property type="match status" value="1"/>
</dbReference>
<sequence>MAAKLNLVLAGAHMSGLALNHQVLGLGATLVKACKTAPLYKMYSLGPRPALIRQGADGECGHSFQVEVWAFPIERVGEFLRDGVKPPLCIGDVVLEDGSSEKGFLGEAYAVRDAEEVSSFGGWRAYLASKQ</sequence>
<protein>
    <recommendedName>
        <fullName evidence="1">Allophanate hydrolase C-terminal domain-containing protein</fullName>
    </recommendedName>
</protein>
<organism evidence="2 3">
    <name type="scientific">Pleodorina starrii</name>
    <dbReference type="NCBI Taxonomy" id="330485"/>
    <lineage>
        <taxon>Eukaryota</taxon>
        <taxon>Viridiplantae</taxon>
        <taxon>Chlorophyta</taxon>
        <taxon>core chlorophytes</taxon>
        <taxon>Chlorophyceae</taxon>
        <taxon>CS clade</taxon>
        <taxon>Chlamydomonadales</taxon>
        <taxon>Volvocaceae</taxon>
        <taxon>Pleodorina</taxon>
    </lineage>
</organism>
<gene>
    <name evidence="2" type="primary">PLEST009251</name>
    <name evidence="2" type="ORF">PLESTB_001203300</name>
</gene>
<keyword evidence="3" id="KW-1185">Reference proteome</keyword>
<name>A0A9W6BSS6_9CHLO</name>
<dbReference type="EMBL" id="BRXU01000018">
    <property type="protein sequence ID" value="GLC57245.1"/>
    <property type="molecule type" value="Genomic_DNA"/>
</dbReference>
<evidence type="ECO:0000313" key="3">
    <source>
        <dbReference type="Proteomes" id="UP001165080"/>
    </source>
</evidence>
<accession>A0A9W6BSS6</accession>
<feature type="domain" description="Allophanate hydrolase C-terminal" evidence="1">
    <location>
        <begin position="6"/>
        <end position="128"/>
    </location>
</feature>
<dbReference type="InterPro" id="IPR053844">
    <property type="entry name" value="AH_C"/>
</dbReference>
<evidence type="ECO:0000313" key="2">
    <source>
        <dbReference type="EMBL" id="GLC57245.1"/>
    </source>
</evidence>
<proteinExistence type="predicted"/>
<reference evidence="2 3" key="1">
    <citation type="journal article" date="2023" name="Commun. Biol.">
        <title>Reorganization of the ancestral sex-determining regions during the evolution of trioecy in Pleodorina starrii.</title>
        <authorList>
            <person name="Takahashi K."/>
            <person name="Suzuki S."/>
            <person name="Kawai-Toyooka H."/>
            <person name="Yamamoto K."/>
            <person name="Hamaji T."/>
            <person name="Ootsuki R."/>
            <person name="Yamaguchi H."/>
            <person name="Kawachi M."/>
            <person name="Higashiyama T."/>
            <person name="Nozaki H."/>
        </authorList>
    </citation>
    <scope>NUCLEOTIDE SEQUENCE [LARGE SCALE GENOMIC DNA]</scope>
    <source>
        <strain evidence="2 3">NIES-4479</strain>
    </source>
</reference>
<comment type="caution">
    <text evidence="2">The sequence shown here is derived from an EMBL/GenBank/DDBJ whole genome shotgun (WGS) entry which is preliminary data.</text>
</comment>
<dbReference type="Pfam" id="PF21986">
    <property type="entry name" value="AH_C"/>
    <property type="match status" value="1"/>
</dbReference>
<dbReference type="Proteomes" id="UP001165080">
    <property type="component" value="Unassembled WGS sequence"/>
</dbReference>
<evidence type="ECO:0000259" key="1">
    <source>
        <dbReference type="Pfam" id="PF21986"/>
    </source>
</evidence>